<name>A0A1H6FC47_9GAMM</name>
<proteinExistence type="predicted"/>
<dbReference type="SUPFAM" id="SSF53300">
    <property type="entry name" value="vWA-like"/>
    <property type="match status" value="1"/>
</dbReference>
<dbReference type="EMBL" id="FMSV02000537">
    <property type="protein sequence ID" value="SEH07648.1"/>
    <property type="molecule type" value="Genomic_DNA"/>
</dbReference>
<organism evidence="2 3">
    <name type="scientific">Candidatus Venteria ishoeyi</name>
    <dbReference type="NCBI Taxonomy" id="1899563"/>
    <lineage>
        <taxon>Bacteria</taxon>
        <taxon>Pseudomonadati</taxon>
        <taxon>Pseudomonadota</taxon>
        <taxon>Gammaproteobacteria</taxon>
        <taxon>Thiotrichales</taxon>
        <taxon>Thiotrichaceae</taxon>
        <taxon>Venteria</taxon>
    </lineage>
</organism>
<protein>
    <recommendedName>
        <fullName evidence="1">DUF58 domain-containing protein</fullName>
    </recommendedName>
</protein>
<reference evidence="2 3" key="1">
    <citation type="submission" date="2016-10" db="EMBL/GenBank/DDBJ databases">
        <authorList>
            <person name="de Groot N.N."/>
        </authorList>
    </citation>
    <scope>NUCLEOTIDE SEQUENCE [LARGE SCALE GENOMIC DNA]</scope>
    <source>
        <strain evidence="2">MBHS1</strain>
    </source>
</reference>
<evidence type="ECO:0000313" key="2">
    <source>
        <dbReference type="EMBL" id="SEH07648.1"/>
    </source>
</evidence>
<dbReference type="Gene3D" id="3.40.50.410">
    <property type="entry name" value="von Willebrand factor, type A domain"/>
    <property type="match status" value="1"/>
</dbReference>
<accession>A0A1H6FC47</accession>
<dbReference type="PANTHER" id="PTHR33608">
    <property type="entry name" value="BLL2464 PROTEIN"/>
    <property type="match status" value="1"/>
</dbReference>
<dbReference type="Proteomes" id="UP000236724">
    <property type="component" value="Unassembled WGS sequence"/>
</dbReference>
<gene>
    <name evidence="2" type="ORF">MBHS_03526</name>
</gene>
<sequence>MLHPDLNDLLELRHQAHSLGLASHHPVNSVLCGLYSSVFRGQGMDFEEVREYQQGDEIRNMDWRVTARTNTPHLKVFREERQRSVLLCVDISARMQFGTRGTFKSIQAAKAAALLGWAASTSQDRVGGVLYGAGSLRYFRPSREHRTVWRILQALTQAKASERSEDGLGRAMDKLAHAGHGGSVILLIGDFNRETTSLEQRFAYLRQHHDLVVLPIDDPADREIPAMGRVLFKNRDGVRLELDTDSESGQAAYREQWDSQRNHLQVMCRRFGIDLIPLSTQEDVHLTLVKGLRRRMQRMLVR</sequence>
<evidence type="ECO:0000259" key="1">
    <source>
        <dbReference type="Pfam" id="PF01882"/>
    </source>
</evidence>
<dbReference type="AlphaFoldDB" id="A0A1H6FC47"/>
<evidence type="ECO:0000313" key="3">
    <source>
        <dbReference type="Proteomes" id="UP000236724"/>
    </source>
</evidence>
<dbReference type="PANTHER" id="PTHR33608:SF12">
    <property type="entry name" value="DUF58 DOMAIN-CONTAINING PROTEIN"/>
    <property type="match status" value="1"/>
</dbReference>
<dbReference type="InterPro" id="IPR002881">
    <property type="entry name" value="DUF58"/>
</dbReference>
<feature type="domain" description="DUF58" evidence="1">
    <location>
        <begin position="48"/>
        <end position="261"/>
    </location>
</feature>
<dbReference type="OrthoDB" id="9776116at2"/>
<dbReference type="Pfam" id="PF01882">
    <property type="entry name" value="DUF58"/>
    <property type="match status" value="1"/>
</dbReference>
<dbReference type="RefSeq" id="WP_103921279.1">
    <property type="nucleotide sequence ID" value="NZ_FMSV02000537.1"/>
</dbReference>
<dbReference type="InterPro" id="IPR036465">
    <property type="entry name" value="vWFA_dom_sf"/>
</dbReference>
<keyword evidence="3" id="KW-1185">Reference proteome</keyword>